<dbReference type="AlphaFoldDB" id="A0A2K9NS47"/>
<accession>A0A2K9NS47</accession>
<dbReference type="EMBL" id="CP025704">
    <property type="protein sequence ID" value="AUN98312.1"/>
    <property type="molecule type" value="Genomic_DNA"/>
</dbReference>
<reference evidence="2 3" key="1">
    <citation type="submission" date="2018-01" db="EMBL/GenBank/DDBJ databases">
        <title>Complete genome sequence of Bacteriovorax stolpii DSM12778.</title>
        <authorList>
            <person name="Tang B."/>
            <person name="Chang J."/>
        </authorList>
    </citation>
    <scope>NUCLEOTIDE SEQUENCE [LARGE SCALE GENOMIC DNA]</scope>
    <source>
        <strain evidence="2 3">DSM 12778</strain>
    </source>
</reference>
<dbReference type="InterPro" id="IPR029058">
    <property type="entry name" value="AB_hydrolase_fold"/>
</dbReference>
<keyword evidence="3" id="KW-1185">Reference proteome</keyword>
<evidence type="ECO:0000313" key="3">
    <source>
        <dbReference type="Proteomes" id="UP000235584"/>
    </source>
</evidence>
<dbReference type="OrthoDB" id="9804723at2"/>
<organism evidence="2 3">
    <name type="scientific">Bacteriovorax stolpii</name>
    <name type="common">Bdellovibrio stolpii</name>
    <dbReference type="NCBI Taxonomy" id="960"/>
    <lineage>
        <taxon>Bacteria</taxon>
        <taxon>Pseudomonadati</taxon>
        <taxon>Bdellovibrionota</taxon>
        <taxon>Bacteriovoracia</taxon>
        <taxon>Bacteriovoracales</taxon>
        <taxon>Bacteriovoracaceae</taxon>
        <taxon>Bacteriovorax</taxon>
    </lineage>
</organism>
<sequence>MKKFTAYGQSIHYVEKNESQERTLLFIHGNSHSLRSFSNQMDSDELKNFRLIFVDLPGHGESSKEGTYSLRQFGIIISEFIQALRLNNIILIGHSLGGHVAINVLKNFNPDGLFLFGTPPLKKPFDVSAFTGNTNGVALTLENPTAAEIELLMTELNYTGAQKTLATEDFLKSDPRFRTGILADVISNIHEDEINLINSFYGDVMFLVASKESLINNDYIRREFSSELTNTQIKEIDAGHSPQIERGVVFNKMLSDFAKNVFEKKYILNNVNTKQHESQLW</sequence>
<dbReference type="Gene3D" id="3.40.50.1820">
    <property type="entry name" value="alpha/beta hydrolase"/>
    <property type="match status" value="1"/>
</dbReference>
<keyword evidence="1" id="KW-0378">Hydrolase</keyword>
<dbReference type="SUPFAM" id="SSF53474">
    <property type="entry name" value="alpha/beta-Hydrolases"/>
    <property type="match status" value="1"/>
</dbReference>
<dbReference type="Pfam" id="PF00561">
    <property type="entry name" value="Abhydrolase_1"/>
    <property type="match status" value="1"/>
</dbReference>
<dbReference type="InterPro" id="IPR000073">
    <property type="entry name" value="AB_hydrolase_1"/>
</dbReference>
<gene>
    <name evidence="2" type="ORF">C0V70_09385</name>
</gene>
<evidence type="ECO:0000256" key="1">
    <source>
        <dbReference type="ARBA" id="ARBA00022801"/>
    </source>
</evidence>
<name>A0A2K9NS47_BACTC</name>
<dbReference type="PANTHER" id="PTHR43798:SF31">
    <property type="entry name" value="AB HYDROLASE SUPERFAMILY PROTEIN YCLE"/>
    <property type="match status" value="1"/>
</dbReference>
<dbReference type="Proteomes" id="UP000235584">
    <property type="component" value="Chromosome"/>
</dbReference>
<dbReference type="PRINTS" id="PR00111">
    <property type="entry name" value="ABHYDROLASE"/>
</dbReference>
<dbReference type="KEGG" id="bsto:C0V70_09385"/>
<dbReference type="GO" id="GO:0016787">
    <property type="term" value="F:hydrolase activity"/>
    <property type="evidence" value="ECO:0007669"/>
    <property type="project" value="UniProtKB-KW"/>
</dbReference>
<dbReference type="PANTHER" id="PTHR43798">
    <property type="entry name" value="MONOACYLGLYCEROL LIPASE"/>
    <property type="match status" value="1"/>
</dbReference>
<dbReference type="InterPro" id="IPR050266">
    <property type="entry name" value="AB_hydrolase_sf"/>
</dbReference>
<protein>
    <submittedName>
        <fullName evidence="2">Uncharacterized protein</fullName>
    </submittedName>
</protein>
<proteinExistence type="predicted"/>
<dbReference type="GO" id="GO:0016020">
    <property type="term" value="C:membrane"/>
    <property type="evidence" value="ECO:0007669"/>
    <property type="project" value="TreeGrafter"/>
</dbReference>
<evidence type="ECO:0000313" key="2">
    <source>
        <dbReference type="EMBL" id="AUN98312.1"/>
    </source>
</evidence>
<dbReference type="RefSeq" id="WP_102243603.1">
    <property type="nucleotide sequence ID" value="NZ_CP025704.1"/>
</dbReference>